<protein>
    <submittedName>
        <fullName evidence="1">Hexulose-6-phosphate isomerase</fullName>
    </submittedName>
</protein>
<dbReference type="GO" id="GO:0016853">
    <property type="term" value="F:isomerase activity"/>
    <property type="evidence" value="ECO:0007669"/>
    <property type="project" value="UniProtKB-KW"/>
</dbReference>
<dbReference type="GO" id="GO:0003729">
    <property type="term" value="F:mRNA binding"/>
    <property type="evidence" value="ECO:0007669"/>
    <property type="project" value="InterPro"/>
</dbReference>
<name>A0A809RT35_9PROT</name>
<dbReference type="AlphaFoldDB" id="A0A809RT35"/>
<dbReference type="KEGG" id="ddz:DSYM_03160"/>
<sequence length="107" mass="12086">MTGGQMACGIALLIDTIICYHSPMKRKHQRTLGLIFARPVSANVRWADIEVLFVELGGQVAEREGSRVLVRLFGDRRVFHRPHPEPTTDKGAVESIRKWLEEHGVEP</sequence>
<evidence type="ECO:0000313" key="1">
    <source>
        <dbReference type="EMBL" id="BBO19617.1"/>
    </source>
</evidence>
<reference evidence="1" key="1">
    <citation type="journal article" name="DNA Res.">
        <title>The physiological potential of anammox bacteria as revealed by their core genome structure.</title>
        <authorList>
            <person name="Okubo T."/>
            <person name="Toyoda A."/>
            <person name="Fukuhara K."/>
            <person name="Uchiyama I."/>
            <person name="Harigaya Y."/>
            <person name="Kuroiwa M."/>
            <person name="Suzuki T."/>
            <person name="Murakami Y."/>
            <person name="Suwa Y."/>
            <person name="Takami H."/>
        </authorList>
    </citation>
    <scope>NUCLEOTIDE SEQUENCE</scope>
    <source>
        <strain evidence="1">317325-3</strain>
    </source>
</reference>
<dbReference type="Pfam" id="PF07927">
    <property type="entry name" value="HicA_toxin"/>
    <property type="match status" value="1"/>
</dbReference>
<accession>A0A809RT35</accession>
<evidence type="ECO:0000313" key="2">
    <source>
        <dbReference type="Proteomes" id="UP000662914"/>
    </source>
</evidence>
<keyword evidence="1" id="KW-0413">Isomerase</keyword>
<dbReference type="EMBL" id="AP021857">
    <property type="protein sequence ID" value="BBO19617.1"/>
    <property type="molecule type" value="Genomic_DNA"/>
</dbReference>
<dbReference type="Proteomes" id="UP000662914">
    <property type="component" value="Chromosome"/>
</dbReference>
<gene>
    <name evidence="1" type="ORF">DSYM_03160</name>
</gene>
<organism evidence="1 2">
    <name type="scientific">Candidatus Desulfobacillus denitrificans</name>
    <dbReference type="NCBI Taxonomy" id="2608985"/>
    <lineage>
        <taxon>Bacteria</taxon>
        <taxon>Pseudomonadati</taxon>
        <taxon>Pseudomonadota</taxon>
        <taxon>Betaproteobacteria</taxon>
        <taxon>Candidatus Desulfobacillus</taxon>
    </lineage>
</organism>
<dbReference type="InterPro" id="IPR012933">
    <property type="entry name" value="HicA_mRNA_interferase"/>
</dbReference>
<proteinExistence type="predicted"/>